<keyword evidence="16" id="KW-1185">Reference proteome</keyword>
<dbReference type="InterPro" id="IPR050582">
    <property type="entry name" value="HAD-like_SerB"/>
</dbReference>
<dbReference type="InterPro" id="IPR004469">
    <property type="entry name" value="PSP"/>
</dbReference>
<dbReference type="OrthoDB" id="9792539at2"/>
<dbReference type="Gene3D" id="3.40.50.1000">
    <property type="entry name" value="HAD superfamily/HAD-like"/>
    <property type="match status" value="1"/>
</dbReference>
<evidence type="ECO:0000256" key="1">
    <source>
        <dbReference type="ARBA" id="ARBA00001946"/>
    </source>
</evidence>
<comment type="pathway">
    <text evidence="2">Amino-acid biosynthesis; L-serine biosynthesis; L-serine from 3-phospho-D-glycerate: step 3/3.</text>
</comment>
<keyword evidence="6" id="KW-0028">Amino-acid biosynthesis</keyword>
<evidence type="ECO:0000256" key="13">
    <source>
        <dbReference type="ARBA" id="ARBA00048523"/>
    </source>
</evidence>
<evidence type="ECO:0000256" key="9">
    <source>
        <dbReference type="ARBA" id="ARBA00022842"/>
    </source>
</evidence>
<keyword evidence="10" id="KW-0718">Serine biosynthesis</keyword>
<proteinExistence type="inferred from homology"/>
<dbReference type="SFLD" id="SFLDG01136">
    <property type="entry name" value="C1.6:_Phosphoserine_Phosphatas"/>
    <property type="match status" value="1"/>
</dbReference>
<dbReference type="NCBIfam" id="TIGR00338">
    <property type="entry name" value="serB"/>
    <property type="match status" value="1"/>
</dbReference>
<dbReference type="AlphaFoldDB" id="A0A1E5QCT4"/>
<comment type="catalytic activity">
    <reaction evidence="13">
        <text>O-phospho-D-serine + H2O = D-serine + phosphate</text>
        <dbReference type="Rhea" id="RHEA:24873"/>
        <dbReference type="ChEBI" id="CHEBI:15377"/>
        <dbReference type="ChEBI" id="CHEBI:35247"/>
        <dbReference type="ChEBI" id="CHEBI:43474"/>
        <dbReference type="ChEBI" id="CHEBI:58680"/>
        <dbReference type="EC" id="3.1.3.3"/>
    </reaction>
</comment>
<comment type="cofactor">
    <cofactor evidence="1">
        <name>Mg(2+)</name>
        <dbReference type="ChEBI" id="CHEBI:18420"/>
    </cofactor>
</comment>
<dbReference type="InterPro" id="IPR023214">
    <property type="entry name" value="HAD_sf"/>
</dbReference>
<evidence type="ECO:0000256" key="12">
    <source>
        <dbReference type="ARBA" id="ARBA00048138"/>
    </source>
</evidence>
<evidence type="ECO:0000313" key="15">
    <source>
        <dbReference type="EMBL" id="OEJ69545.1"/>
    </source>
</evidence>
<dbReference type="STRING" id="28181.BEN30_02605"/>
<dbReference type="GO" id="GO:0006564">
    <property type="term" value="P:L-serine biosynthetic process"/>
    <property type="evidence" value="ECO:0007669"/>
    <property type="project" value="UniProtKB-KW"/>
</dbReference>
<evidence type="ECO:0000256" key="6">
    <source>
        <dbReference type="ARBA" id="ARBA00022605"/>
    </source>
</evidence>
<name>A0A1E5QCT4_9PROT</name>
<dbReference type="NCBIfam" id="TIGR01488">
    <property type="entry name" value="HAD-SF-IB"/>
    <property type="match status" value="1"/>
</dbReference>
<evidence type="ECO:0000313" key="16">
    <source>
        <dbReference type="Proteomes" id="UP000095347"/>
    </source>
</evidence>
<dbReference type="PANTHER" id="PTHR43344">
    <property type="entry name" value="PHOSPHOSERINE PHOSPHATASE"/>
    <property type="match status" value="1"/>
</dbReference>
<dbReference type="SFLD" id="SFLDS00003">
    <property type="entry name" value="Haloacid_Dehalogenase"/>
    <property type="match status" value="1"/>
</dbReference>
<evidence type="ECO:0000256" key="4">
    <source>
        <dbReference type="ARBA" id="ARBA00012640"/>
    </source>
</evidence>
<dbReference type="SUPFAM" id="SSF56784">
    <property type="entry name" value="HAD-like"/>
    <property type="match status" value="1"/>
</dbReference>
<evidence type="ECO:0000256" key="2">
    <source>
        <dbReference type="ARBA" id="ARBA00005135"/>
    </source>
</evidence>
<evidence type="ECO:0000256" key="7">
    <source>
        <dbReference type="ARBA" id="ARBA00022723"/>
    </source>
</evidence>
<dbReference type="InterPro" id="IPR036412">
    <property type="entry name" value="HAD-like_sf"/>
</dbReference>
<keyword evidence="7" id="KW-0479">Metal-binding</keyword>
<dbReference type="GO" id="GO:0005737">
    <property type="term" value="C:cytoplasm"/>
    <property type="evidence" value="ECO:0007669"/>
    <property type="project" value="TreeGrafter"/>
</dbReference>
<dbReference type="GO" id="GO:0036424">
    <property type="term" value="F:L-phosphoserine phosphatase activity"/>
    <property type="evidence" value="ECO:0007669"/>
    <property type="project" value="InterPro"/>
</dbReference>
<gene>
    <name evidence="15" type="ORF">BEN30_02605</name>
</gene>
<keyword evidence="8" id="KW-0378">Hydrolase</keyword>
<comment type="similarity">
    <text evidence="3">Belongs to the HAD-like hydrolase superfamily. SerB family.</text>
</comment>
<accession>A0A1E5QCT4</accession>
<dbReference type="Proteomes" id="UP000095347">
    <property type="component" value="Unassembled WGS sequence"/>
</dbReference>
<organism evidence="15 16">
    <name type="scientific">Magnetovibrio blakemorei</name>
    <dbReference type="NCBI Taxonomy" id="28181"/>
    <lineage>
        <taxon>Bacteria</taxon>
        <taxon>Pseudomonadati</taxon>
        <taxon>Pseudomonadota</taxon>
        <taxon>Alphaproteobacteria</taxon>
        <taxon>Rhodospirillales</taxon>
        <taxon>Magnetovibrionaceae</taxon>
        <taxon>Magnetovibrio</taxon>
    </lineage>
</organism>
<feature type="active site" description="Nucleophile" evidence="14">
    <location>
        <position position="90"/>
    </location>
</feature>
<dbReference type="EC" id="3.1.3.3" evidence="4"/>
<dbReference type="SFLD" id="SFLDF00029">
    <property type="entry name" value="phosphoserine_phosphatase"/>
    <property type="match status" value="1"/>
</dbReference>
<feature type="active site" description="Proton donor" evidence="14">
    <location>
        <position position="92"/>
    </location>
</feature>
<evidence type="ECO:0000256" key="11">
    <source>
        <dbReference type="ARBA" id="ARBA00031693"/>
    </source>
</evidence>
<dbReference type="UniPathway" id="UPA00135">
    <property type="reaction ID" value="UER00198"/>
</dbReference>
<sequence length="306" mass="33083">MDNVLTLISKPAAGVLNVNVVEEVRASLTRAGAIVSPPNWLSPDEAVDLAFDALASQDAETITRQALDGQPLDVIAQSTLRRKKKLIIADMDSTIVEGETLDDLAEFAGIKDQIAALTARAMNGEMGFTEALKTRVALLEGLHESCLADTMTHVRLHPGALALIYTMRANGAFTALISGGFSYFTDRIRKQVGFHMSLGNKLEIIDERLSGQVLAPVVDKNTKLEMLIDMAAQHGLGMTDTFAIGDGANDVPMLKAAGMGVAYHGHPVARENARARLDYADLTGALFIQGYRRDEFCESPLSHKEY</sequence>
<dbReference type="EMBL" id="MCGG01000004">
    <property type="protein sequence ID" value="OEJ69545.1"/>
    <property type="molecule type" value="Genomic_DNA"/>
</dbReference>
<keyword evidence="9" id="KW-0460">Magnesium</keyword>
<dbReference type="PANTHER" id="PTHR43344:SF2">
    <property type="entry name" value="PHOSPHOSERINE PHOSPHATASE"/>
    <property type="match status" value="1"/>
</dbReference>
<dbReference type="SFLD" id="SFLDG01137">
    <property type="entry name" value="C1.6.1:_Phosphoserine_Phosphat"/>
    <property type="match status" value="1"/>
</dbReference>
<comment type="caution">
    <text evidence="15">The sequence shown here is derived from an EMBL/GenBank/DDBJ whole genome shotgun (WGS) entry which is preliminary data.</text>
</comment>
<evidence type="ECO:0000256" key="10">
    <source>
        <dbReference type="ARBA" id="ARBA00023299"/>
    </source>
</evidence>
<reference evidence="16" key="1">
    <citation type="submission" date="2016-07" db="EMBL/GenBank/DDBJ databases">
        <authorList>
            <person name="Florea S."/>
            <person name="Webb J.S."/>
            <person name="Jaromczyk J."/>
            <person name="Schardl C.L."/>
        </authorList>
    </citation>
    <scope>NUCLEOTIDE SEQUENCE [LARGE SCALE GENOMIC DNA]</scope>
    <source>
        <strain evidence="16">MV-1</strain>
    </source>
</reference>
<dbReference type="Pfam" id="PF12710">
    <property type="entry name" value="HAD"/>
    <property type="match status" value="1"/>
</dbReference>
<evidence type="ECO:0000256" key="14">
    <source>
        <dbReference type="PIRSR" id="PIRSR604469-1"/>
    </source>
</evidence>
<evidence type="ECO:0000256" key="5">
    <source>
        <dbReference type="ARBA" id="ARBA00015196"/>
    </source>
</evidence>
<dbReference type="GO" id="GO:0000287">
    <property type="term" value="F:magnesium ion binding"/>
    <property type="evidence" value="ECO:0007669"/>
    <property type="project" value="TreeGrafter"/>
</dbReference>
<comment type="catalytic activity">
    <reaction evidence="12">
        <text>O-phospho-L-serine + H2O = L-serine + phosphate</text>
        <dbReference type="Rhea" id="RHEA:21208"/>
        <dbReference type="ChEBI" id="CHEBI:15377"/>
        <dbReference type="ChEBI" id="CHEBI:33384"/>
        <dbReference type="ChEBI" id="CHEBI:43474"/>
        <dbReference type="ChEBI" id="CHEBI:57524"/>
        <dbReference type="EC" id="3.1.3.3"/>
    </reaction>
</comment>
<evidence type="ECO:0000256" key="8">
    <source>
        <dbReference type="ARBA" id="ARBA00022801"/>
    </source>
</evidence>
<protein>
    <recommendedName>
        <fullName evidence="5">Phosphoserine phosphatase</fullName>
        <ecNumber evidence="4">3.1.3.3</ecNumber>
    </recommendedName>
    <alternativeName>
        <fullName evidence="11">O-phosphoserine phosphohydrolase</fullName>
    </alternativeName>
</protein>
<evidence type="ECO:0000256" key="3">
    <source>
        <dbReference type="ARBA" id="ARBA00009184"/>
    </source>
</evidence>